<reference evidence="1" key="1">
    <citation type="submission" date="2020-04" db="EMBL/GenBank/DDBJ databases">
        <authorList>
            <person name="Chiriac C."/>
            <person name="Salcher M."/>
            <person name="Ghai R."/>
            <person name="Kavagutti S V."/>
        </authorList>
    </citation>
    <scope>NUCLEOTIDE SEQUENCE</scope>
</reference>
<name>A0A6J5P5I9_9CAUD</name>
<gene>
    <name evidence="1" type="ORF">UFOVP787_118</name>
</gene>
<accession>A0A6J5P5I9</accession>
<proteinExistence type="predicted"/>
<evidence type="ECO:0000313" key="1">
    <source>
        <dbReference type="EMBL" id="CAB4162794.1"/>
    </source>
</evidence>
<sequence length="712" mass="77971">MEFSVEKYVSIFVESQFPQFYQEEGPNFILFMKAYYEWMEQQGNPIHEARSLFDYRDIDNTLDSFLEHFQTKYLYGIPFNVIVNKRLLLKHILDVYRSKGSIQCYKLLFKLIYNEDVEVYLPGQDILRPSDGTWVQPKYIEVTNSDLLSNYVGKEVIGFNSQTTAVVENFIRENFNRDIISTVYISNILPRGGTFELGEKIVLKDDISNNEIISSAPTVLGSLNSLKIINGGQNFKVGDVIKIVDKDVITGNVKAFGVNGLVRVSSVGKSIGSIEFDIISGGFGYTSNSQLFVYNGVGDTTGVGASFNIGTFSYTQEIEYNTDIICNYSNLTLNATSFGFPANNSANLTSTIGSAFSYDSDMFGTINSLTNIKTGNSYTQPVDIFVRSVQISKSLSGNISYNTSSSVVTGVGTSFIDIFSNGDVICLKANSSLSSTIKFSVIRTVTNATSITLYGNPSINSTASAQYFAAPVILPSNYATYEPVMFRTDQTINGINENIEGIPSVGNNTITSVGLVNSGKGYVEGELVSAYLYNAISTPIIINGGVNYSNGDLLIFTGGGSTSQANGFVTTNSNGTIVSTSIVFAGSGYDSSPNITVKSANGSGAIFTVQLTEYNLSSEVLGRILKSGIGQGKGYWSTSRGFLNSDKYIQDSYYYQDYSYELRVPLTLNKYKSILYETFHSSGSELFGKYLSINKEQESFEILYEPSAATLS</sequence>
<dbReference type="EMBL" id="LR796734">
    <property type="protein sequence ID" value="CAB4162794.1"/>
    <property type="molecule type" value="Genomic_DNA"/>
</dbReference>
<organism evidence="1">
    <name type="scientific">uncultured Caudovirales phage</name>
    <dbReference type="NCBI Taxonomy" id="2100421"/>
    <lineage>
        <taxon>Viruses</taxon>
        <taxon>Duplodnaviria</taxon>
        <taxon>Heunggongvirae</taxon>
        <taxon>Uroviricota</taxon>
        <taxon>Caudoviricetes</taxon>
        <taxon>Peduoviridae</taxon>
        <taxon>Maltschvirus</taxon>
        <taxon>Maltschvirus maltsch</taxon>
    </lineage>
</organism>
<protein>
    <recommendedName>
        <fullName evidence="2">Baseplate wedge subunit</fullName>
    </recommendedName>
</protein>
<evidence type="ECO:0008006" key="2">
    <source>
        <dbReference type="Google" id="ProtNLM"/>
    </source>
</evidence>